<evidence type="ECO:0000313" key="4">
    <source>
        <dbReference type="Proteomes" id="UP000078560"/>
    </source>
</evidence>
<organism evidence="2 3">
    <name type="scientific">Plasmodium ovale curtisi</name>
    <dbReference type="NCBI Taxonomy" id="864141"/>
    <lineage>
        <taxon>Eukaryota</taxon>
        <taxon>Sar</taxon>
        <taxon>Alveolata</taxon>
        <taxon>Apicomplexa</taxon>
        <taxon>Aconoidasida</taxon>
        <taxon>Haemosporida</taxon>
        <taxon>Plasmodiidae</taxon>
        <taxon>Plasmodium</taxon>
        <taxon>Plasmodium (Plasmodium)</taxon>
    </lineage>
</organism>
<evidence type="ECO:0000313" key="1">
    <source>
        <dbReference type="EMBL" id="SBS89060.1"/>
    </source>
</evidence>
<dbReference type="EMBL" id="FLQV01003768">
    <property type="protein sequence ID" value="SBT02812.1"/>
    <property type="molecule type" value="Genomic_DNA"/>
</dbReference>
<name>A0A1A8XDL2_PLAOA</name>
<reference evidence="3 4" key="1">
    <citation type="submission" date="2016-05" db="EMBL/GenBank/DDBJ databases">
        <authorList>
            <person name="Naeem Raeece"/>
        </authorList>
    </citation>
    <scope>NUCLEOTIDE SEQUENCE [LARGE SCALE GENOMIC DNA]</scope>
</reference>
<gene>
    <name evidence="2" type="ORF">POVCU1_081000</name>
    <name evidence="1" type="ORF">POVCU2_0052040</name>
</gene>
<dbReference type="Proteomes" id="UP000078560">
    <property type="component" value="Unassembled WGS sequence"/>
</dbReference>
<dbReference type="AlphaFoldDB" id="A0A1A8XDL2"/>
<evidence type="ECO:0000313" key="3">
    <source>
        <dbReference type="Proteomes" id="UP000078546"/>
    </source>
</evidence>
<accession>A0A1A8XDL2</accession>
<dbReference type="EMBL" id="FLQU01000675">
    <property type="protein sequence ID" value="SBS89060.1"/>
    <property type="molecule type" value="Genomic_DNA"/>
</dbReference>
<dbReference type="Proteomes" id="UP000078546">
    <property type="component" value="Unassembled WGS sequence"/>
</dbReference>
<proteinExistence type="predicted"/>
<reference evidence="2" key="2">
    <citation type="submission" date="2016-05" db="EMBL/GenBank/DDBJ databases">
        <authorList>
            <person name="Lavstsen T."/>
            <person name="Jespersen J.S."/>
        </authorList>
    </citation>
    <scope>NUCLEOTIDE SEQUENCE [LARGE SCALE GENOMIC DNA]</scope>
</reference>
<evidence type="ECO:0000313" key="2">
    <source>
        <dbReference type="EMBL" id="SBT02812.1"/>
    </source>
</evidence>
<protein>
    <submittedName>
        <fullName evidence="2">Uncharacterized protein</fullName>
    </submittedName>
</protein>
<sequence>MRRKTNKSISCEREINQNASLSTRGNRLLRGDTDLENEKNCIGLKEIVISVLNENDDNIERRFKALLRDQSFIMQYDQLLHDDTFQKPYNTFNPYSTFENELDAFEYDDDIRMRHVLGKRKFPNRPKNYRKSKECTSIVDY</sequence>